<accession>A0ABQ2I1U3</accession>
<dbReference type="InterPro" id="IPR020449">
    <property type="entry name" value="Tscrpt_reg_AraC-type_HTH"/>
</dbReference>
<dbReference type="InterPro" id="IPR018060">
    <property type="entry name" value="HTH_AraC"/>
</dbReference>
<dbReference type="PANTHER" id="PTHR47893:SF1">
    <property type="entry name" value="REGULATORY PROTEIN PCHR"/>
    <property type="match status" value="1"/>
</dbReference>
<dbReference type="SMART" id="SM00342">
    <property type="entry name" value="HTH_ARAC"/>
    <property type="match status" value="1"/>
</dbReference>
<dbReference type="Gene3D" id="1.10.10.60">
    <property type="entry name" value="Homeodomain-like"/>
    <property type="match status" value="1"/>
</dbReference>
<dbReference type="PROSITE" id="PS01124">
    <property type="entry name" value="HTH_ARAC_FAMILY_2"/>
    <property type="match status" value="1"/>
</dbReference>
<dbReference type="PRINTS" id="PR00032">
    <property type="entry name" value="HTHARAC"/>
</dbReference>
<keyword evidence="2" id="KW-0238">DNA-binding</keyword>
<evidence type="ECO:0000259" key="4">
    <source>
        <dbReference type="PROSITE" id="PS01124"/>
    </source>
</evidence>
<dbReference type="InterPro" id="IPR018062">
    <property type="entry name" value="HTH_AraC-typ_CS"/>
</dbReference>
<keyword evidence="3" id="KW-0804">Transcription</keyword>
<keyword evidence="6" id="KW-1185">Reference proteome</keyword>
<dbReference type="SUPFAM" id="SSF46689">
    <property type="entry name" value="Homeodomain-like"/>
    <property type="match status" value="2"/>
</dbReference>
<dbReference type="EMBL" id="BMLI01000001">
    <property type="protein sequence ID" value="GGM96018.1"/>
    <property type="molecule type" value="Genomic_DNA"/>
</dbReference>
<dbReference type="RefSeq" id="WP_157504732.1">
    <property type="nucleotide sequence ID" value="NZ_BMLI01000001.1"/>
</dbReference>
<dbReference type="Proteomes" id="UP000632339">
    <property type="component" value="Unassembled WGS sequence"/>
</dbReference>
<evidence type="ECO:0000256" key="2">
    <source>
        <dbReference type="ARBA" id="ARBA00023125"/>
    </source>
</evidence>
<evidence type="ECO:0000256" key="1">
    <source>
        <dbReference type="ARBA" id="ARBA00023015"/>
    </source>
</evidence>
<name>A0ABQ2I1U3_9BACT</name>
<organism evidence="5 6">
    <name type="scientific">Dyadobacter beijingensis</name>
    <dbReference type="NCBI Taxonomy" id="365489"/>
    <lineage>
        <taxon>Bacteria</taxon>
        <taxon>Pseudomonadati</taxon>
        <taxon>Bacteroidota</taxon>
        <taxon>Cytophagia</taxon>
        <taxon>Cytophagales</taxon>
        <taxon>Spirosomataceae</taxon>
        <taxon>Dyadobacter</taxon>
    </lineage>
</organism>
<dbReference type="PROSITE" id="PS00041">
    <property type="entry name" value="HTH_ARAC_FAMILY_1"/>
    <property type="match status" value="1"/>
</dbReference>
<feature type="domain" description="HTH araC/xylS-type" evidence="4">
    <location>
        <begin position="235"/>
        <end position="333"/>
    </location>
</feature>
<dbReference type="PANTHER" id="PTHR47893">
    <property type="entry name" value="REGULATORY PROTEIN PCHR"/>
    <property type="match status" value="1"/>
</dbReference>
<dbReference type="InterPro" id="IPR009057">
    <property type="entry name" value="Homeodomain-like_sf"/>
</dbReference>
<dbReference type="InterPro" id="IPR053142">
    <property type="entry name" value="PchR_regulatory_protein"/>
</dbReference>
<evidence type="ECO:0000256" key="3">
    <source>
        <dbReference type="ARBA" id="ARBA00023163"/>
    </source>
</evidence>
<dbReference type="Pfam" id="PF12833">
    <property type="entry name" value="HTH_18"/>
    <property type="match status" value="1"/>
</dbReference>
<evidence type="ECO:0000313" key="6">
    <source>
        <dbReference type="Proteomes" id="UP000632339"/>
    </source>
</evidence>
<gene>
    <name evidence="5" type="ORF">GCM10010967_31920</name>
</gene>
<keyword evidence="1" id="KW-0805">Transcription regulation</keyword>
<evidence type="ECO:0000313" key="5">
    <source>
        <dbReference type="EMBL" id="GGM96018.1"/>
    </source>
</evidence>
<proteinExistence type="predicted"/>
<comment type="caution">
    <text evidence="5">The sequence shown here is derived from an EMBL/GenBank/DDBJ whole genome shotgun (WGS) entry which is preliminary data.</text>
</comment>
<reference evidence="6" key="1">
    <citation type="journal article" date="2019" name="Int. J. Syst. Evol. Microbiol.">
        <title>The Global Catalogue of Microorganisms (GCM) 10K type strain sequencing project: providing services to taxonomists for standard genome sequencing and annotation.</title>
        <authorList>
            <consortium name="The Broad Institute Genomics Platform"/>
            <consortium name="The Broad Institute Genome Sequencing Center for Infectious Disease"/>
            <person name="Wu L."/>
            <person name="Ma J."/>
        </authorList>
    </citation>
    <scope>NUCLEOTIDE SEQUENCE [LARGE SCALE GENOMIC DNA]</scope>
    <source>
        <strain evidence="6">CGMCC 1.6375</strain>
    </source>
</reference>
<sequence length="334" mass="38802">MMTQADLTENWEVKARTNHYVFPDICGLAKDVYEKEFIAEEKSFSGNGREVGVEGIHLWYQSLEFHQKRTWLIENNAARVQMNFNLQGKTSFYSDKLGKVFVRFQGGQHNLMLIPEGKMRLQWPAGERTEIFSLSLSTGFFFDTLPDGHPLGRHFEKGVDLQLPAFMSLRNLPVTPRMAQVLFEILHCEYEGHYKKLFVRAKTVELLLLQLDQYENLPLPDFSSRLESEHAEQMHQVKRMLDEHLDRSWSLKDLAHVVGTNEFNLKKYFKEVFGTTVFNYLHEVRMETSRKELCKPGSTINDVAQRVGYKHATHFTAAFKKFHGVLPTKLRAAL</sequence>
<protein>
    <submittedName>
        <fullName evidence="5">AraC family transcriptional regulator</fullName>
    </submittedName>
</protein>